<keyword evidence="1" id="KW-0677">Repeat</keyword>
<evidence type="ECO:0000313" key="7">
    <source>
        <dbReference type="Proteomes" id="UP001209878"/>
    </source>
</evidence>
<dbReference type="InterPro" id="IPR000859">
    <property type="entry name" value="CUB_dom"/>
</dbReference>
<gene>
    <name evidence="6" type="ORF">NP493_994g02006</name>
</gene>
<feature type="domain" description="CUB" evidence="5">
    <location>
        <begin position="1"/>
        <end position="98"/>
    </location>
</feature>
<comment type="caution">
    <text evidence="6">The sequence shown here is derived from an EMBL/GenBank/DDBJ whole genome shotgun (WGS) entry which is preliminary data.</text>
</comment>
<sequence>MWSRSNILCHWKIKVITNYEVVRFRIVEKSRIRLSATCQEDYLDMRDGDNVWSRSIQHWCGDKVPNEEMTGTKKAILVTFSADSSDTDRGFKLEYWSVPKDGLEYAPTSYNAVNYALFGIFGLILGSTIIAMAIIAIIRNVLPALRCRVHHATEVRPTDVDRSEIIRWTVGTSPSPEESQITVIT</sequence>
<dbReference type="PANTHER" id="PTHR24251:SF50">
    <property type="entry name" value="ATTRACTIN-LIKE 1A"/>
    <property type="match status" value="1"/>
</dbReference>
<evidence type="ECO:0000256" key="3">
    <source>
        <dbReference type="PROSITE-ProRule" id="PRU00059"/>
    </source>
</evidence>
<evidence type="ECO:0000313" key="6">
    <source>
        <dbReference type="EMBL" id="KAK2172093.1"/>
    </source>
</evidence>
<dbReference type="InterPro" id="IPR035914">
    <property type="entry name" value="Sperma_CUB_dom_sf"/>
</dbReference>
<dbReference type="PROSITE" id="PS01180">
    <property type="entry name" value="CUB"/>
    <property type="match status" value="1"/>
</dbReference>
<dbReference type="Pfam" id="PF00431">
    <property type="entry name" value="CUB"/>
    <property type="match status" value="1"/>
</dbReference>
<dbReference type="SUPFAM" id="SSF49854">
    <property type="entry name" value="Spermadhesin, CUB domain"/>
    <property type="match status" value="1"/>
</dbReference>
<protein>
    <recommendedName>
        <fullName evidence="5">CUB domain-containing protein</fullName>
    </recommendedName>
</protein>
<evidence type="ECO:0000259" key="5">
    <source>
        <dbReference type="PROSITE" id="PS01180"/>
    </source>
</evidence>
<dbReference type="CDD" id="cd00041">
    <property type="entry name" value="CUB"/>
    <property type="match status" value="1"/>
</dbReference>
<dbReference type="AlphaFoldDB" id="A0AAD9KKA3"/>
<comment type="caution">
    <text evidence="3">Lacks conserved residue(s) required for the propagation of feature annotation.</text>
</comment>
<name>A0AAD9KKA3_RIDPI</name>
<evidence type="ECO:0000256" key="4">
    <source>
        <dbReference type="SAM" id="Phobius"/>
    </source>
</evidence>
<organism evidence="6 7">
    <name type="scientific">Ridgeia piscesae</name>
    <name type="common">Tubeworm</name>
    <dbReference type="NCBI Taxonomy" id="27915"/>
    <lineage>
        <taxon>Eukaryota</taxon>
        <taxon>Metazoa</taxon>
        <taxon>Spiralia</taxon>
        <taxon>Lophotrochozoa</taxon>
        <taxon>Annelida</taxon>
        <taxon>Polychaeta</taxon>
        <taxon>Sedentaria</taxon>
        <taxon>Canalipalpata</taxon>
        <taxon>Sabellida</taxon>
        <taxon>Siboglinidae</taxon>
        <taxon>Ridgeia</taxon>
    </lineage>
</organism>
<feature type="transmembrane region" description="Helical" evidence="4">
    <location>
        <begin position="115"/>
        <end position="138"/>
    </location>
</feature>
<dbReference type="Gene3D" id="2.60.120.290">
    <property type="entry name" value="Spermadhesin, CUB domain"/>
    <property type="match status" value="1"/>
</dbReference>
<keyword evidence="4" id="KW-1133">Transmembrane helix</keyword>
<evidence type="ECO:0000256" key="2">
    <source>
        <dbReference type="ARBA" id="ARBA00023157"/>
    </source>
</evidence>
<dbReference type="PANTHER" id="PTHR24251">
    <property type="entry name" value="OVOCHYMASE-RELATED"/>
    <property type="match status" value="1"/>
</dbReference>
<keyword evidence="4" id="KW-0812">Transmembrane</keyword>
<reference evidence="6" key="1">
    <citation type="journal article" date="2023" name="Mol. Biol. Evol.">
        <title>Third-Generation Sequencing Reveals the Adaptive Role of the Epigenome in Three Deep-Sea Polychaetes.</title>
        <authorList>
            <person name="Perez M."/>
            <person name="Aroh O."/>
            <person name="Sun Y."/>
            <person name="Lan Y."/>
            <person name="Juniper S.K."/>
            <person name="Young C.R."/>
            <person name="Angers B."/>
            <person name="Qian P.Y."/>
        </authorList>
    </citation>
    <scope>NUCLEOTIDE SEQUENCE</scope>
    <source>
        <strain evidence="6">R07B-5</strain>
    </source>
</reference>
<dbReference type="Proteomes" id="UP001209878">
    <property type="component" value="Unassembled WGS sequence"/>
</dbReference>
<keyword evidence="4" id="KW-0472">Membrane</keyword>
<dbReference type="EMBL" id="JAODUO010000994">
    <property type="protein sequence ID" value="KAK2172093.1"/>
    <property type="molecule type" value="Genomic_DNA"/>
</dbReference>
<evidence type="ECO:0000256" key="1">
    <source>
        <dbReference type="ARBA" id="ARBA00022737"/>
    </source>
</evidence>
<keyword evidence="2" id="KW-1015">Disulfide bond</keyword>
<accession>A0AAD9KKA3</accession>
<proteinExistence type="predicted"/>
<keyword evidence="7" id="KW-1185">Reference proteome</keyword>